<evidence type="ECO:0000259" key="3">
    <source>
        <dbReference type="PROSITE" id="PS51677"/>
    </source>
</evidence>
<dbReference type="InParanoid" id="A0A1I1X3B9"/>
<dbReference type="InterPro" id="IPR051398">
    <property type="entry name" value="Polysacch_Deacetylase"/>
</dbReference>
<dbReference type="Proteomes" id="UP000181976">
    <property type="component" value="Unassembled WGS sequence"/>
</dbReference>
<dbReference type="RefSeq" id="WP_010526649.1">
    <property type="nucleotide sequence ID" value="NZ_AFSL01000014.1"/>
</dbReference>
<accession>A0A1I1X3B9</accession>
<keyword evidence="2" id="KW-0732">Signal</keyword>
<reference evidence="4 5" key="1">
    <citation type="submission" date="2016-10" db="EMBL/GenBank/DDBJ databases">
        <authorList>
            <person name="de Groot N.N."/>
        </authorList>
    </citation>
    <scope>NUCLEOTIDE SEQUENCE [LARGE SCALE GENOMIC DNA]</scope>
    <source>
        <strain evidence="4 5">DSM 19012</strain>
    </source>
</reference>
<name>A0A1I1X3B9_9BACT</name>
<protein>
    <submittedName>
        <fullName evidence="4">Peptidoglycan/xylan/chitin deacetylase, PgdA/CDA1 family</fullName>
    </submittedName>
</protein>
<dbReference type="eggNOG" id="COG0726">
    <property type="taxonomic scope" value="Bacteria"/>
</dbReference>
<organism evidence="4 5">
    <name type="scientific">Thermophagus xiamenensis</name>
    <dbReference type="NCBI Taxonomy" id="385682"/>
    <lineage>
        <taxon>Bacteria</taxon>
        <taxon>Pseudomonadati</taxon>
        <taxon>Bacteroidota</taxon>
        <taxon>Bacteroidia</taxon>
        <taxon>Marinilabiliales</taxon>
        <taxon>Marinilabiliaceae</taxon>
        <taxon>Thermophagus</taxon>
    </lineage>
</organism>
<proteinExistence type="predicted"/>
<dbReference type="PANTHER" id="PTHR34216">
    <property type="match status" value="1"/>
</dbReference>
<dbReference type="GO" id="GO:0005975">
    <property type="term" value="P:carbohydrate metabolic process"/>
    <property type="evidence" value="ECO:0007669"/>
    <property type="project" value="InterPro"/>
</dbReference>
<dbReference type="PROSITE" id="PS51677">
    <property type="entry name" value="NODB"/>
    <property type="match status" value="1"/>
</dbReference>
<evidence type="ECO:0000313" key="5">
    <source>
        <dbReference type="Proteomes" id="UP000181976"/>
    </source>
</evidence>
<dbReference type="AlphaFoldDB" id="A0A1I1X3B9"/>
<dbReference type="STRING" id="385682.SAMN05444380_105123"/>
<evidence type="ECO:0000256" key="2">
    <source>
        <dbReference type="ARBA" id="ARBA00022729"/>
    </source>
</evidence>
<dbReference type="SUPFAM" id="SSF88713">
    <property type="entry name" value="Glycoside hydrolase/deacetylase"/>
    <property type="match status" value="1"/>
</dbReference>
<evidence type="ECO:0000313" key="4">
    <source>
        <dbReference type="EMBL" id="SFE01859.1"/>
    </source>
</evidence>
<dbReference type="CDD" id="cd10918">
    <property type="entry name" value="CE4_NodB_like_5s_6s"/>
    <property type="match status" value="1"/>
</dbReference>
<dbReference type="Gene3D" id="3.20.20.370">
    <property type="entry name" value="Glycoside hydrolase/deacetylase"/>
    <property type="match status" value="1"/>
</dbReference>
<keyword evidence="5" id="KW-1185">Reference proteome</keyword>
<feature type="domain" description="NodB homology" evidence="3">
    <location>
        <begin position="76"/>
        <end position="298"/>
    </location>
</feature>
<dbReference type="GO" id="GO:0016810">
    <property type="term" value="F:hydrolase activity, acting on carbon-nitrogen (but not peptide) bonds"/>
    <property type="evidence" value="ECO:0007669"/>
    <property type="project" value="InterPro"/>
</dbReference>
<evidence type="ECO:0000256" key="1">
    <source>
        <dbReference type="ARBA" id="ARBA00004613"/>
    </source>
</evidence>
<dbReference type="GO" id="GO:0005576">
    <property type="term" value="C:extracellular region"/>
    <property type="evidence" value="ECO:0007669"/>
    <property type="project" value="UniProtKB-SubCell"/>
</dbReference>
<comment type="subcellular location">
    <subcellularLocation>
        <location evidence="1">Secreted</location>
    </subcellularLocation>
</comment>
<sequence length="298" mass="34525">MSFLSKLNALNLYLSGLPWLFRHFFQKKKVTILMFHHPSPEYFDKAITALKKRYNIISLSRFMDTIPADERSLPSYPLIITLDDGWASNYALLPVLEKHQVPVTIFLMAGMADTHRHPWFSEVTNQQKKQELKRVSNTTRVSTLKRMGFTETKEFDDRVVLSREEIHHMQASGLVEFGSHTLFHPILPHCNDNTALEEIQLSKKKTEELTGKPCRFFSFPNGDYCERDIRLCKKAGYEAAVTLDVGYNSRNDDPFRLKRISVPDEASISELLVKASGFWAFFKVLLRKQKRSRRHSGL</sequence>
<dbReference type="InterPro" id="IPR002509">
    <property type="entry name" value="NODB_dom"/>
</dbReference>
<dbReference type="PANTHER" id="PTHR34216:SF3">
    <property type="entry name" value="POLY-BETA-1,6-N-ACETYL-D-GLUCOSAMINE N-DEACETYLASE"/>
    <property type="match status" value="1"/>
</dbReference>
<dbReference type="OrthoDB" id="9778320at2"/>
<dbReference type="EMBL" id="FONA01000005">
    <property type="protein sequence ID" value="SFE01859.1"/>
    <property type="molecule type" value="Genomic_DNA"/>
</dbReference>
<dbReference type="InterPro" id="IPR011330">
    <property type="entry name" value="Glyco_hydro/deAcase_b/a-brl"/>
</dbReference>
<dbReference type="Pfam" id="PF01522">
    <property type="entry name" value="Polysacc_deac_1"/>
    <property type="match status" value="1"/>
</dbReference>
<gene>
    <name evidence="4" type="ORF">SAMN05444380_105123</name>
</gene>